<keyword evidence="1" id="KW-0732">Signal</keyword>
<evidence type="ECO:0000256" key="1">
    <source>
        <dbReference type="SAM" id="SignalP"/>
    </source>
</evidence>
<keyword evidence="3" id="KW-1185">Reference proteome</keyword>
<dbReference type="EnsemblMetazoa" id="XM_022788757">
    <property type="protein sequence ID" value="XP_022644492"/>
    <property type="gene ID" value="LOC111243351"/>
</dbReference>
<dbReference type="Proteomes" id="UP000594260">
    <property type="component" value="Unplaced"/>
</dbReference>
<sequence length="105" mass="12117">MKLAVHCLTVAVAFVLTVDSASRFSDERCYDTKAVCALEELRKLCSYTRWHCRDLGFEVKTDNMYPHITGDCDKRGPTDFCRTAEKAKECKADKEFCNEIGYWLF</sequence>
<feature type="chain" id="PRO_5029833868" evidence="1">
    <location>
        <begin position="21"/>
        <end position="105"/>
    </location>
</feature>
<feature type="signal peptide" evidence="1">
    <location>
        <begin position="1"/>
        <end position="20"/>
    </location>
</feature>
<accession>A0A7M7JCN6</accession>
<protein>
    <submittedName>
        <fullName evidence="2">Uncharacterized protein</fullName>
    </submittedName>
</protein>
<reference evidence="2" key="1">
    <citation type="submission" date="2021-01" db="UniProtKB">
        <authorList>
            <consortium name="EnsemblMetazoa"/>
        </authorList>
    </citation>
    <scope>IDENTIFICATION</scope>
</reference>
<dbReference type="RefSeq" id="XP_022644492.1">
    <property type="nucleotide sequence ID" value="XM_022788757.1"/>
</dbReference>
<name>A0A7M7JCN6_VARDE</name>
<evidence type="ECO:0000313" key="2">
    <source>
        <dbReference type="EnsemblMetazoa" id="XP_022644492"/>
    </source>
</evidence>
<proteinExistence type="predicted"/>
<dbReference type="OrthoDB" id="10384219at2759"/>
<dbReference type="InParanoid" id="A0A7M7JCN6"/>
<dbReference type="AlphaFoldDB" id="A0A7M7JCN6"/>
<evidence type="ECO:0000313" key="3">
    <source>
        <dbReference type="Proteomes" id="UP000594260"/>
    </source>
</evidence>
<dbReference type="GeneID" id="111243351"/>
<organism evidence="2 3">
    <name type="scientific">Varroa destructor</name>
    <name type="common">Honeybee mite</name>
    <dbReference type="NCBI Taxonomy" id="109461"/>
    <lineage>
        <taxon>Eukaryota</taxon>
        <taxon>Metazoa</taxon>
        <taxon>Ecdysozoa</taxon>
        <taxon>Arthropoda</taxon>
        <taxon>Chelicerata</taxon>
        <taxon>Arachnida</taxon>
        <taxon>Acari</taxon>
        <taxon>Parasitiformes</taxon>
        <taxon>Mesostigmata</taxon>
        <taxon>Gamasina</taxon>
        <taxon>Dermanyssoidea</taxon>
        <taxon>Varroidae</taxon>
        <taxon>Varroa</taxon>
    </lineage>
</organism>
<dbReference type="KEGG" id="vde:111243351"/>